<feature type="region of interest" description="Disordered" evidence="1">
    <location>
        <begin position="83"/>
        <end position="179"/>
    </location>
</feature>
<keyword evidence="2" id="KW-0808">Transferase</keyword>
<feature type="compositionally biased region" description="Basic and acidic residues" evidence="1">
    <location>
        <begin position="115"/>
        <end position="128"/>
    </location>
</feature>
<keyword evidence="2" id="KW-0328">Glycosyltransferase</keyword>
<evidence type="ECO:0000313" key="3">
    <source>
        <dbReference type="Proteomes" id="UP000250235"/>
    </source>
</evidence>
<name>A0A2Z7CKC4_9LAMI</name>
<organism evidence="2 3">
    <name type="scientific">Dorcoceras hygrometricum</name>
    <dbReference type="NCBI Taxonomy" id="472368"/>
    <lineage>
        <taxon>Eukaryota</taxon>
        <taxon>Viridiplantae</taxon>
        <taxon>Streptophyta</taxon>
        <taxon>Embryophyta</taxon>
        <taxon>Tracheophyta</taxon>
        <taxon>Spermatophyta</taxon>
        <taxon>Magnoliopsida</taxon>
        <taxon>eudicotyledons</taxon>
        <taxon>Gunneridae</taxon>
        <taxon>Pentapetalae</taxon>
        <taxon>asterids</taxon>
        <taxon>lamiids</taxon>
        <taxon>Lamiales</taxon>
        <taxon>Gesneriaceae</taxon>
        <taxon>Didymocarpoideae</taxon>
        <taxon>Trichosporeae</taxon>
        <taxon>Loxocarpinae</taxon>
        <taxon>Dorcoceras</taxon>
    </lineage>
</organism>
<dbReference type="AlphaFoldDB" id="A0A2Z7CKC4"/>
<feature type="compositionally biased region" description="Basic and acidic residues" evidence="1">
    <location>
        <begin position="149"/>
        <end position="179"/>
    </location>
</feature>
<dbReference type="Proteomes" id="UP000250235">
    <property type="component" value="Unassembled WGS sequence"/>
</dbReference>
<evidence type="ECO:0000256" key="1">
    <source>
        <dbReference type="SAM" id="MobiDB-lite"/>
    </source>
</evidence>
<evidence type="ECO:0000313" key="2">
    <source>
        <dbReference type="EMBL" id="KZV47530.1"/>
    </source>
</evidence>
<feature type="region of interest" description="Disordered" evidence="1">
    <location>
        <begin position="225"/>
        <end position="245"/>
    </location>
</feature>
<gene>
    <name evidence="2" type="ORF">F511_33270</name>
</gene>
<feature type="compositionally biased region" description="Polar residues" evidence="1">
    <location>
        <begin position="138"/>
        <end position="148"/>
    </location>
</feature>
<feature type="compositionally biased region" description="Basic and acidic residues" evidence="1">
    <location>
        <begin position="90"/>
        <end position="104"/>
    </location>
</feature>
<protein>
    <submittedName>
        <fullName evidence="2">Phosphoribosyltransferase</fullName>
    </submittedName>
</protein>
<keyword evidence="3" id="KW-1185">Reference proteome</keyword>
<proteinExistence type="predicted"/>
<accession>A0A2Z7CKC4</accession>
<dbReference type="EMBL" id="KQ995267">
    <property type="protein sequence ID" value="KZV47530.1"/>
    <property type="molecule type" value="Genomic_DNA"/>
</dbReference>
<sequence>MSILLKLVPDSLILNCDKKAPSSFGFQRLYSPSVIQKLFLLGQSVSLSSLVRSYLVRFASLCLTRRRLVYLLMVWKRCPNVTREQASTHNQEEQLRGALDEKNRAKLVKGQTSSDSRKPDQEICERRNQLGRKPARKQAQSPATFKSSCEQERMRSTTERRSADQLKSRTDEGNKLKGHKLVDQLRQTKQFEHNLRAGVHRWLEVLAARGTLDRVATEAVVIKSSSGSFPLRKKGRRRRFSSECP</sequence>
<reference evidence="2 3" key="1">
    <citation type="journal article" date="2015" name="Proc. Natl. Acad. Sci. U.S.A.">
        <title>The resurrection genome of Boea hygrometrica: A blueprint for survival of dehydration.</title>
        <authorList>
            <person name="Xiao L."/>
            <person name="Yang G."/>
            <person name="Zhang L."/>
            <person name="Yang X."/>
            <person name="Zhao S."/>
            <person name="Ji Z."/>
            <person name="Zhou Q."/>
            <person name="Hu M."/>
            <person name="Wang Y."/>
            <person name="Chen M."/>
            <person name="Xu Y."/>
            <person name="Jin H."/>
            <person name="Xiao X."/>
            <person name="Hu G."/>
            <person name="Bao F."/>
            <person name="Hu Y."/>
            <person name="Wan P."/>
            <person name="Li L."/>
            <person name="Deng X."/>
            <person name="Kuang T."/>
            <person name="Xiang C."/>
            <person name="Zhu J.K."/>
            <person name="Oliver M.J."/>
            <person name="He Y."/>
        </authorList>
    </citation>
    <scope>NUCLEOTIDE SEQUENCE [LARGE SCALE GENOMIC DNA]</scope>
    <source>
        <strain evidence="3">cv. XS01</strain>
    </source>
</reference>
<dbReference type="GO" id="GO:0016757">
    <property type="term" value="F:glycosyltransferase activity"/>
    <property type="evidence" value="ECO:0007669"/>
    <property type="project" value="UniProtKB-KW"/>
</dbReference>